<dbReference type="Gene3D" id="3.40.50.150">
    <property type="entry name" value="Vaccinia Virus protein VP39"/>
    <property type="match status" value="1"/>
</dbReference>
<dbReference type="OrthoDB" id="413520at2759"/>
<dbReference type="Proteomes" id="UP000314986">
    <property type="component" value="Unassembled WGS sequence"/>
</dbReference>
<dbReference type="SUPFAM" id="SSF53335">
    <property type="entry name" value="S-adenosyl-L-methionine-dependent methyltransferases"/>
    <property type="match status" value="1"/>
</dbReference>
<dbReference type="RefSeq" id="XP_007889749.1">
    <property type="nucleotide sequence ID" value="XM_007891558.2"/>
</dbReference>
<feature type="compositionally biased region" description="Acidic residues" evidence="3">
    <location>
        <begin position="20"/>
        <end position="34"/>
    </location>
</feature>
<evidence type="ECO:0000256" key="2">
    <source>
        <dbReference type="ARBA" id="ARBA00022691"/>
    </source>
</evidence>
<accession>V9KV58</accession>
<dbReference type="GO" id="GO:0032259">
    <property type="term" value="P:methylation"/>
    <property type="evidence" value="ECO:0007669"/>
    <property type="project" value="UniProtKB-KW"/>
</dbReference>
<proteinExistence type="evidence at transcript level"/>
<keyword evidence="1" id="KW-0808">Transferase</keyword>
<dbReference type="InterPro" id="IPR029063">
    <property type="entry name" value="SAM-dependent_MTases_sf"/>
</dbReference>
<keyword evidence="1" id="KW-0489">Methyltransferase</keyword>
<dbReference type="PANTHER" id="PTHR14614">
    <property type="entry name" value="HEPATOCELLULAR CARCINOMA-ASSOCIATED ANTIGEN"/>
    <property type="match status" value="1"/>
</dbReference>
<dbReference type="Pfam" id="PF10294">
    <property type="entry name" value="Methyltransf_16"/>
    <property type="match status" value="1"/>
</dbReference>
<evidence type="ECO:0000313" key="5">
    <source>
        <dbReference type="Ensembl" id="ENSCMIP00000011359.1"/>
    </source>
</evidence>
<reference evidence="6" key="2">
    <citation type="journal article" date="2007" name="PLoS Biol.">
        <title>Survey sequencing and comparative analysis of the elephant shark (Callorhinchus milii) genome.</title>
        <authorList>
            <person name="Venkatesh B."/>
            <person name="Kirkness E.F."/>
            <person name="Loh Y.H."/>
            <person name="Halpern A.L."/>
            <person name="Lee A.P."/>
            <person name="Johnson J."/>
            <person name="Dandona N."/>
            <person name="Viswanathan L.D."/>
            <person name="Tay A."/>
            <person name="Venter J.C."/>
            <person name="Strausberg R.L."/>
            <person name="Brenner S."/>
        </authorList>
    </citation>
    <scope>NUCLEOTIDE SEQUENCE [LARGE SCALE GENOMIC DNA]</scope>
</reference>
<evidence type="ECO:0000256" key="1">
    <source>
        <dbReference type="ARBA" id="ARBA00022603"/>
    </source>
</evidence>
<dbReference type="STRING" id="7868.ENSCMIP00000011359"/>
<dbReference type="SMR" id="V9KV58"/>
<dbReference type="CDD" id="cd02440">
    <property type="entry name" value="AdoMet_MTases"/>
    <property type="match status" value="1"/>
</dbReference>
<reference evidence="4 6" key="3">
    <citation type="journal article" date="2014" name="Nature">
        <title>Elephant shark genome provides unique insights into gnathostome evolution.</title>
        <authorList>
            <consortium name="International Elephant Shark Genome Sequencing Consortium"/>
            <person name="Venkatesh B."/>
            <person name="Lee A.P."/>
            <person name="Ravi V."/>
            <person name="Maurya A.K."/>
            <person name="Lian M.M."/>
            <person name="Swann J.B."/>
            <person name="Ohta Y."/>
            <person name="Flajnik M.F."/>
            <person name="Sutoh Y."/>
            <person name="Kasahara M."/>
            <person name="Hoon S."/>
            <person name="Gangu V."/>
            <person name="Roy S.W."/>
            <person name="Irimia M."/>
            <person name="Korzh V."/>
            <person name="Kondrychyn I."/>
            <person name="Lim Z.W."/>
            <person name="Tay B.H."/>
            <person name="Tohari S."/>
            <person name="Kong K.W."/>
            <person name="Ho S."/>
            <person name="Lorente-Galdos B."/>
            <person name="Quilez J."/>
            <person name="Marques-Bonet T."/>
            <person name="Raney B.J."/>
            <person name="Ingham P.W."/>
            <person name="Tay A."/>
            <person name="Hillier L.W."/>
            <person name="Minx P."/>
            <person name="Boehm T."/>
            <person name="Wilson R.K."/>
            <person name="Brenner S."/>
            <person name="Warren W.C."/>
        </authorList>
    </citation>
    <scope>NUCLEOTIDE SEQUENCE</scope>
    <source>
        <tissue evidence="4">Muscle</tissue>
    </source>
</reference>
<dbReference type="EMBL" id="JW869966">
    <property type="protein sequence ID" value="AFP02484.1"/>
    <property type="molecule type" value="mRNA"/>
</dbReference>
<keyword evidence="2" id="KW-0949">S-adenosyl-L-methionine</keyword>
<reference evidence="5" key="4">
    <citation type="submission" date="2025-05" db="UniProtKB">
        <authorList>
            <consortium name="Ensembl"/>
        </authorList>
    </citation>
    <scope>IDENTIFICATION</scope>
</reference>
<dbReference type="GO" id="GO:0008168">
    <property type="term" value="F:methyltransferase activity"/>
    <property type="evidence" value="ECO:0007669"/>
    <property type="project" value="UniProtKB-KW"/>
</dbReference>
<dbReference type="OMA" id="QEHYLFA"/>
<organism evidence="4">
    <name type="scientific">Callorhinchus milii</name>
    <name type="common">Ghost shark</name>
    <dbReference type="NCBI Taxonomy" id="7868"/>
    <lineage>
        <taxon>Eukaryota</taxon>
        <taxon>Metazoa</taxon>
        <taxon>Chordata</taxon>
        <taxon>Craniata</taxon>
        <taxon>Vertebrata</taxon>
        <taxon>Chondrichthyes</taxon>
        <taxon>Holocephali</taxon>
        <taxon>Chimaeriformes</taxon>
        <taxon>Callorhinchidae</taxon>
        <taxon>Callorhinchus</taxon>
    </lineage>
</organism>
<dbReference type="AlphaFoldDB" id="V9KV58"/>
<keyword evidence="6" id="KW-1185">Reference proteome</keyword>
<dbReference type="GeneTree" id="ENSGT00940000156596"/>
<evidence type="ECO:0000256" key="3">
    <source>
        <dbReference type="SAM" id="MobiDB-lite"/>
    </source>
</evidence>
<dbReference type="Ensembl" id="ENSCMIT00000011640.1">
    <property type="protein sequence ID" value="ENSCMIP00000011359.1"/>
    <property type="gene ID" value="ENSCMIG00000005908.1"/>
</dbReference>
<dbReference type="PANTHER" id="PTHR14614:SF13">
    <property type="entry name" value="PROTEIN-LYSINE METHYLTRANSFERASE METTL21C"/>
    <property type="match status" value="1"/>
</dbReference>
<dbReference type="InterPro" id="IPR019410">
    <property type="entry name" value="Methyltransf_16"/>
</dbReference>
<feature type="region of interest" description="Disordered" evidence="3">
    <location>
        <begin position="1"/>
        <end position="50"/>
    </location>
</feature>
<gene>
    <name evidence="5" type="primary">LOC103177418</name>
</gene>
<sequence>METVSITDNLPAESKKECNIEEQEEEQSESDSETESTGGNQEMLTEEKAPEIVQPHRTNYFFTSIPREYFTFVGYEISIQESIESYGAFTWPGAVDLCHFLENNWTEFNFNDKHVLELGSGTGLLSIVAAILGAYVTATDMSELLGNLQVNLMRNTRGRSKHPPQVKELAWNVDLDKKFPRSVHHYDYILASDVIYHHDYLNDLMATFEHFCHPDSVILLAYKLRFDSDHAFFEKFKKLFNTTTLAEISSSGVRIVKATKKVE</sequence>
<dbReference type="GeneID" id="103177418"/>
<evidence type="ECO:0000313" key="6">
    <source>
        <dbReference type="Proteomes" id="UP000314986"/>
    </source>
</evidence>
<protein>
    <submittedName>
        <fullName evidence="5">Methyltransferase 21C, AARS1 lysine</fullName>
    </submittedName>
</protein>
<name>V9KV58_CALMI</name>
<evidence type="ECO:0000313" key="4">
    <source>
        <dbReference type="EMBL" id="AFP02484.1"/>
    </source>
</evidence>
<reference evidence="6" key="1">
    <citation type="journal article" date="2006" name="Science">
        <title>Ancient noncoding elements conserved in the human genome.</title>
        <authorList>
            <person name="Venkatesh B."/>
            <person name="Kirkness E.F."/>
            <person name="Loh Y.H."/>
            <person name="Halpern A.L."/>
            <person name="Lee A.P."/>
            <person name="Johnson J."/>
            <person name="Dandona N."/>
            <person name="Viswanathan L.D."/>
            <person name="Tay A."/>
            <person name="Venter J.C."/>
            <person name="Strausberg R.L."/>
            <person name="Brenner S."/>
        </authorList>
    </citation>
    <scope>NUCLEOTIDE SEQUENCE [LARGE SCALE GENOMIC DNA]</scope>
</reference>